<dbReference type="GO" id="GO:0051453">
    <property type="term" value="P:regulation of intracellular pH"/>
    <property type="evidence" value="ECO:0007669"/>
    <property type="project" value="TreeGrafter"/>
</dbReference>
<feature type="transmembrane region" description="Helical" evidence="11">
    <location>
        <begin position="260"/>
        <end position="280"/>
    </location>
</feature>
<dbReference type="GO" id="GO:0005886">
    <property type="term" value="C:plasma membrane"/>
    <property type="evidence" value="ECO:0007669"/>
    <property type="project" value="UniProtKB-SubCell"/>
</dbReference>
<keyword evidence="6" id="KW-0915">Sodium</keyword>
<proteinExistence type="predicted"/>
<dbReference type="RefSeq" id="WP_244805076.1">
    <property type="nucleotide sequence ID" value="NZ_JALIEA010000017.1"/>
</dbReference>
<feature type="transmembrane region" description="Helical" evidence="11">
    <location>
        <begin position="300"/>
        <end position="320"/>
    </location>
</feature>
<sequence>MTTLFVIMFLMLATVMTVGVGDRIGLPWPVLLLLVTTAVMFIPGTPTVWIDPELILPLFLPPLLWALARRTSWGMFRDQWRTILSLSVGLVFTTVAVVTGVTLLIIPGVGLVAALALAAAVAPPDPVAVEAVAEPAGIPRRIIGSLQSEGLFNDAASLVIFSAAISAAEYHDDIHWFEAGGTFVYSAVGAVVLGWVIGRGSALVLGWLDSPVAGNAFTWVLPFMVYLAAEEIHVSGVIAVVVAAVELTSRTDATAADSRLTGSAFWEVTELLVTGLAFGLMGMNVRDAIVDDDTDHLNPVWWGLVISAVLILVRFLWMGWLLKANRSRRGRYRAPIRVTDVILLSWSGMRGLVTFALVLSLNPVDFPLRDEFTIVAFVVLLCTMVVPGLTLPALTSYLRTHHGLQDLDDKLTEEALDEAYRAALGVVRSQMSEGLSPEQAARIEERLSLVRSASALDDSSDDSSDDTTDITDATGPTGSTAVGDGSRTESPEAEILRRRRERSRALGRKALLVRREAMFAAQRSLAASKYKRGVDPEAIGEKMRELDRRLLALPEEK</sequence>
<feature type="domain" description="Cation/H+ exchanger transmembrane" evidence="12">
    <location>
        <begin position="12"/>
        <end position="394"/>
    </location>
</feature>
<dbReference type="PANTHER" id="PTHR10110">
    <property type="entry name" value="SODIUM/HYDROGEN EXCHANGER"/>
    <property type="match status" value="1"/>
</dbReference>
<dbReference type="AlphaFoldDB" id="A0A9X1WHQ8"/>
<dbReference type="EMBL" id="JALIEA010000017">
    <property type="protein sequence ID" value="MCJ7859354.1"/>
    <property type="molecule type" value="Genomic_DNA"/>
</dbReference>
<feature type="transmembrane region" description="Helical" evidence="11">
    <location>
        <begin position="174"/>
        <end position="197"/>
    </location>
</feature>
<protein>
    <submittedName>
        <fullName evidence="13">Cation:proton antiporter</fullName>
    </submittedName>
</protein>
<evidence type="ECO:0000256" key="8">
    <source>
        <dbReference type="ARBA" id="ARBA00023136"/>
    </source>
</evidence>
<comment type="caution">
    <text evidence="13">The sequence shown here is derived from an EMBL/GenBank/DDBJ whole genome shotgun (WGS) entry which is preliminary data.</text>
</comment>
<feature type="compositionally biased region" description="Acidic residues" evidence="10">
    <location>
        <begin position="458"/>
        <end position="469"/>
    </location>
</feature>
<keyword evidence="14" id="KW-1185">Reference proteome</keyword>
<dbReference type="Proteomes" id="UP001139207">
    <property type="component" value="Unassembled WGS sequence"/>
</dbReference>
<dbReference type="Gene3D" id="6.10.140.1330">
    <property type="match status" value="1"/>
</dbReference>
<feature type="region of interest" description="Disordered" evidence="10">
    <location>
        <begin position="454"/>
        <end position="501"/>
    </location>
</feature>
<evidence type="ECO:0000256" key="7">
    <source>
        <dbReference type="ARBA" id="ARBA00023065"/>
    </source>
</evidence>
<name>A0A9X1WHQ8_9CORY</name>
<dbReference type="InterPro" id="IPR006153">
    <property type="entry name" value="Cation/H_exchanger_TM"/>
</dbReference>
<evidence type="ECO:0000256" key="1">
    <source>
        <dbReference type="ARBA" id="ARBA00004651"/>
    </source>
</evidence>
<dbReference type="GO" id="GO:0015386">
    <property type="term" value="F:potassium:proton antiporter activity"/>
    <property type="evidence" value="ECO:0007669"/>
    <property type="project" value="TreeGrafter"/>
</dbReference>
<dbReference type="PRINTS" id="PR00173">
    <property type="entry name" value="EDTRNSPORT"/>
</dbReference>
<keyword evidence="5 11" id="KW-1133">Transmembrane helix</keyword>
<evidence type="ECO:0000256" key="9">
    <source>
        <dbReference type="ARBA" id="ARBA00023201"/>
    </source>
</evidence>
<evidence type="ECO:0000313" key="13">
    <source>
        <dbReference type="EMBL" id="MCJ7859354.1"/>
    </source>
</evidence>
<evidence type="ECO:0000256" key="11">
    <source>
        <dbReference type="SAM" id="Phobius"/>
    </source>
</evidence>
<accession>A0A9X1WHQ8</accession>
<evidence type="ECO:0000256" key="5">
    <source>
        <dbReference type="ARBA" id="ARBA00022989"/>
    </source>
</evidence>
<feature type="compositionally biased region" description="Basic and acidic residues" evidence="10">
    <location>
        <begin position="486"/>
        <end position="496"/>
    </location>
</feature>
<evidence type="ECO:0000256" key="10">
    <source>
        <dbReference type="SAM" id="MobiDB-lite"/>
    </source>
</evidence>
<reference evidence="13" key="1">
    <citation type="submission" date="2022-04" db="EMBL/GenBank/DDBJ databases">
        <title>Corynebacterium kalidii LD5P10.</title>
        <authorList>
            <person name="Sun J.Q."/>
        </authorList>
    </citation>
    <scope>NUCLEOTIDE SEQUENCE</scope>
    <source>
        <strain evidence="13">LD5P10</strain>
    </source>
</reference>
<evidence type="ECO:0000256" key="6">
    <source>
        <dbReference type="ARBA" id="ARBA00023053"/>
    </source>
</evidence>
<keyword evidence="8 11" id="KW-0472">Membrane</keyword>
<keyword evidence="3" id="KW-1003">Cell membrane</keyword>
<keyword evidence="2" id="KW-0813">Transport</keyword>
<keyword evidence="4 11" id="KW-0812">Transmembrane</keyword>
<gene>
    <name evidence="13" type="ORF">MUN33_11630</name>
</gene>
<comment type="subcellular location">
    <subcellularLocation>
        <location evidence="1">Cell membrane</location>
        <topology evidence="1">Multi-pass membrane protein</topology>
    </subcellularLocation>
</comment>
<dbReference type="GO" id="GO:0015385">
    <property type="term" value="F:sodium:proton antiporter activity"/>
    <property type="evidence" value="ECO:0007669"/>
    <property type="project" value="InterPro"/>
</dbReference>
<evidence type="ECO:0000256" key="4">
    <source>
        <dbReference type="ARBA" id="ARBA00022692"/>
    </source>
</evidence>
<dbReference type="GO" id="GO:0098719">
    <property type="term" value="P:sodium ion import across plasma membrane"/>
    <property type="evidence" value="ECO:0007669"/>
    <property type="project" value="TreeGrafter"/>
</dbReference>
<dbReference type="Pfam" id="PF00999">
    <property type="entry name" value="Na_H_Exchanger"/>
    <property type="match status" value="1"/>
</dbReference>
<feature type="transmembrane region" description="Helical" evidence="11">
    <location>
        <begin position="341"/>
        <end position="360"/>
    </location>
</feature>
<evidence type="ECO:0000256" key="2">
    <source>
        <dbReference type="ARBA" id="ARBA00022448"/>
    </source>
</evidence>
<organism evidence="13 14">
    <name type="scientific">Corynebacterium kalidii</name>
    <dbReference type="NCBI Taxonomy" id="2931982"/>
    <lineage>
        <taxon>Bacteria</taxon>
        <taxon>Bacillati</taxon>
        <taxon>Actinomycetota</taxon>
        <taxon>Actinomycetes</taxon>
        <taxon>Mycobacteriales</taxon>
        <taxon>Corynebacteriaceae</taxon>
        <taxon>Corynebacterium</taxon>
    </lineage>
</organism>
<keyword evidence="9" id="KW-0739">Sodium transport</keyword>
<feature type="transmembrane region" description="Helical" evidence="11">
    <location>
        <begin position="372"/>
        <end position="394"/>
    </location>
</feature>
<evidence type="ECO:0000256" key="3">
    <source>
        <dbReference type="ARBA" id="ARBA00022475"/>
    </source>
</evidence>
<evidence type="ECO:0000259" key="12">
    <source>
        <dbReference type="Pfam" id="PF00999"/>
    </source>
</evidence>
<evidence type="ECO:0000313" key="14">
    <source>
        <dbReference type="Proteomes" id="UP001139207"/>
    </source>
</evidence>
<keyword evidence="7" id="KW-0406">Ion transport</keyword>
<dbReference type="InterPro" id="IPR018422">
    <property type="entry name" value="Cation/H_exchanger_CPA1"/>
</dbReference>
<dbReference type="PANTHER" id="PTHR10110:SF86">
    <property type="entry name" value="SODIUM_HYDROGEN EXCHANGER 7"/>
    <property type="match status" value="1"/>
</dbReference>